<feature type="region of interest" description="Disordered" evidence="1">
    <location>
        <begin position="1"/>
        <end position="50"/>
    </location>
</feature>
<feature type="region of interest" description="Disordered" evidence="1">
    <location>
        <begin position="246"/>
        <end position="275"/>
    </location>
</feature>
<feature type="compositionally biased region" description="Basic and acidic residues" evidence="1">
    <location>
        <begin position="247"/>
        <end position="261"/>
    </location>
</feature>
<proteinExistence type="predicted"/>
<accession>A0AAN7K6U4</accession>
<keyword evidence="3" id="KW-1185">Reference proteome</keyword>
<dbReference type="Proteomes" id="UP001345219">
    <property type="component" value="Chromosome 5"/>
</dbReference>
<comment type="caution">
    <text evidence="2">The sequence shown here is derived from an EMBL/GenBank/DDBJ whole genome shotgun (WGS) entry which is preliminary data.</text>
</comment>
<gene>
    <name evidence="2" type="ORF">SAY87_005660</name>
</gene>
<dbReference type="PANTHER" id="PTHR37238:SF1">
    <property type="entry name" value="OS05G0532500 PROTEIN"/>
    <property type="match status" value="1"/>
</dbReference>
<reference evidence="2 3" key="1">
    <citation type="journal article" date="2023" name="Hortic Res">
        <title>Pangenome of water caltrop reveals structural variations and asymmetric subgenome divergence after allopolyploidization.</title>
        <authorList>
            <person name="Zhang X."/>
            <person name="Chen Y."/>
            <person name="Wang L."/>
            <person name="Yuan Y."/>
            <person name="Fang M."/>
            <person name="Shi L."/>
            <person name="Lu R."/>
            <person name="Comes H.P."/>
            <person name="Ma Y."/>
            <person name="Chen Y."/>
            <person name="Huang G."/>
            <person name="Zhou Y."/>
            <person name="Zheng Z."/>
            <person name="Qiu Y."/>
        </authorList>
    </citation>
    <scope>NUCLEOTIDE SEQUENCE [LARGE SCALE GENOMIC DNA]</scope>
    <source>
        <tissue evidence="2">Roots</tissue>
    </source>
</reference>
<name>A0AAN7K6U4_9MYRT</name>
<dbReference type="EMBL" id="JAXIOK010000010">
    <property type="protein sequence ID" value="KAK4760767.1"/>
    <property type="molecule type" value="Genomic_DNA"/>
</dbReference>
<evidence type="ECO:0000313" key="3">
    <source>
        <dbReference type="Proteomes" id="UP001345219"/>
    </source>
</evidence>
<feature type="compositionally biased region" description="Polar residues" evidence="1">
    <location>
        <begin position="410"/>
        <end position="427"/>
    </location>
</feature>
<sequence length="492" mass="53579">MQKKEARAARSGRRPLRLLSNVHDNLGDDGGSSNNGGKWSSKPRSGKKLFSSSVRKIEGKVGADETGDDGTLDRLLLVQSDLTNITCQIDEIIVQAFKLDEMSELGKKEVGRFATYLSEMLSSLKQWAPRLQNALLDSSRESEKPVAPASSLGTDSGTGDLVGDDDNNESISVLSPDQIELGSLISPSPLVSWRANCTVGRGRQIFLLTPLPITEALSFKLQESSKSALENMASATDFVPSLQASWEKSDGDMPKDGEERLTSNQPFGKQGFDSPITLRTKDYSVLMMTPCFKVSPPRSCALLEPISESVQWKNCNARKSTPFPVGLSSDLGESSESSCSKASDGLATKYLELLGIRRAQNLGVGKKERESSPDWFFSPPKSCILMEPPGGNHEEEADILLTNVICTQDSNQRTQKQEPSARSTGGIESTPVLKDPQSTFARGKRPGETTLKRELWTKFEAASCGFRLNGCGGLDLEEKGFLDRLDEVSLEE</sequence>
<dbReference type="PANTHER" id="PTHR37238">
    <property type="entry name" value="OS05G0532500 PROTEIN"/>
    <property type="match status" value="1"/>
</dbReference>
<dbReference type="AlphaFoldDB" id="A0AAN7K6U4"/>
<organism evidence="2 3">
    <name type="scientific">Trapa incisa</name>
    <dbReference type="NCBI Taxonomy" id="236973"/>
    <lineage>
        <taxon>Eukaryota</taxon>
        <taxon>Viridiplantae</taxon>
        <taxon>Streptophyta</taxon>
        <taxon>Embryophyta</taxon>
        <taxon>Tracheophyta</taxon>
        <taxon>Spermatophyta</taxon>
        <taxon>Magnoliopsida</taxon>
        <taxon>eudicotyledons</taxon>
        <taxon>Gunneridae</taxon>
        <taxon>Pentapetalae</taxon>
        <taxon>rosids</taxon>
        <taxon>malvids</taxon>
        <taxon>Myrtales</taxon>
        <taxon>Lythraceae</taxon>
        <taxon>Trapa</taxon>
    </lineage>
</organism>
<feature type="region of interest" description="Disordered" evidence="1">
    <location>
        <begin position="138"/>
        <end position="169"/>
    </location>
</feature>
<evidence type="ECO:0000313" key="2">
    <source>
        <dbReference type="EMBL" id="KAK4760767.1"/>
    </source>
</evidence>
<protein>
    <submittedName>
        <fullName evidence="2">Uncharacterized protein</fullName>
    </submittedName>
</protein>
<feature type="region of interest" description="Disordered" evidence="1">
    <location>
        <begin position="410"/>
        <end position="447"/>
    </location>
</feature>
<evidence type="ECO:0000256" key="1">
    <source>
        <dbReference type="SAM" id="MobiDB-lite"/>
    </source>
</evidence>